<name>A0A318KEP6_9NEIS</name>
<dbReference type="CDD" id="cd06225">
    <property type="entry name" value="HAMP"/>
    <property type="match status" value="1"/>
</dbReference>
<dbReference type="SMART" id="SM00283">
    <property type="entry name" value="MA"/>
    <property type="match status" value="1"/>
</dbReference>
<proteinExistence type="inferred from homology"/>
<keyword evidence="3 8" id="KW-1133">Transmembrane helix</keyword>
<evidence type="ECO:0000259" key="9">
    <source>
        <dbReference type="PROSITE" id="PS50111"/>
    </source>
</evidence>
<keyword evidence="4 8" id="KW-0472">Membrane</keyword>
<dbReference type="InterPro" id="IPR029151">
    <property type="entry name" value="Sensor-like_sf"/>
</dbReference>
<dbReference type="InterPro" id="IPR003660">
    <property type="entry name" value="HAMP_dom"/>
</dbReference>
<dbReference type="SMART" id="SM00304">
    <property type="entry name" value="HAMP"/>
    <property type="match status" value="1"/>
</dbReference>
<evidence type="ECO:0000256" key="7">
    <source>
        <dbReference type="PROSITE-ProRule" id="PRU00284"/>
    </source>
</evidence>
<dbReference type="AlphaFoldDB" id="A0A318KEP6"/>
<evidence type="ECO:0000313" key="12">
    <source>
        <dbReference type="Proteomes" id="UP000247555"/>
    </source>
</evidence>
<keyword evidence="12" id="KW-1185">Reference proteome</keyword>
<comment type="similarity">
    <text evidence="6">Belongs to the methyl-accepting chemotaxis (MCP) protein family.</text>
</comment>
<dbReference type="FunFam" id="1.10.287.950:FF:000001">
    <property type="entry name" value="Methyl-accepting chemotaxis sensory transducer"/>
    <property type="match status" value="1"/>
</dbReference>
<evidence type="ECO:0000256" key="5">
    <source>
        <dbReference type="ARBA" id="ARBA00023224"/>
    </source>
</evidence>
<comment type="subcellular location">
    <subcellularLocation>
        <location evidence="1">Membrane</location>
        <topology evidence="1">Multi-pass membrane protein</topology>
    </subcellularLocation>
</comment>
<dbReference type="RefSeq" id="WP_110391874.1">
    <property type="nucleotide sequence ID" value="NZ_QJKI01000026.1"/>
</dbReference>
<keyword evidence="11" id="KW-0675">Receptor</keyword>
<dbReference type="SUPFAM" id="SSF103190">
    <property type="entry name" value="Sensory domain-like"/>
    <property type="match status" value="1"/>
</dbReference>
<feature type="domain" description="HAMP" evidence="10">
    <location>
        <begin position="336"/>
        <end position="389"/>
    </location>
</feature>
<dbReference type="PRINTS" id="PR00260">
    <property type="entry name" value="CHEMTRNSDUCR"/>
</dbReference>
<organism evidence="11 12">
    <name type="scientific">Rivihabitans pingtungensis</name>
    <dbReference type="NCBI Taxonomy" id="1054498"/>
    <lineage>
        <taxon>Bacteria</taxon>
        <taxon>Pseudomonadati</taxon>
        <taxon>Pseudomonadota</taxon>
        <taxon>Betaproteobacteria</taxon>
        <taxon>Neisseriales</taxon>
        <taxon>Aquaspirillaceae</taxon>
        <taxon>Rivihabitans</taxon>
    </lineage>
</organism>
<keyword evidence="5 7" id="KW-0807">Transducer</keyword>
<feature type="domain" description="Methyl-accepting transducer" evidence="9">
    <location>
        <begin position="394"/>
        <end position="651"/>
    </location>
</feature>
<evidence type="ECO:0000259" key="10">
    <source>
        <dbReference type="PROSITE" id="PS50885"/>
    </source>
</evidence>
<evidence type="ECO:0000256" key="8">
    <source>
        <dbReference type="SAM" id="Phobius"/>
    </source>
</evidence>
<reference evidence="11 12" key="1">
    <citation type="submission" date="2018-05" db="EMBL/GenBank/DDBJ databases">
        <title>Genomic Encyclopedia of Type Strains, Phase IV (KMG-IV): sequencing the most valuable type-strain genomes for metagenomic binning, comparative biology and taxonomic classification.</title>
        <authorList>
            <person name="Goeker M."/>
        </authorList>
    </citation>
    <scope>NUCLEOTIDE SEQUENCE [LARGE SCALE GENOMIC DNA]</scope>
    <source>
        <strain evidence="11 12">DSM 29661</strain>
    </source>
</reference>
<dbReference type="Gene3D" id="1.10.287.950">
    <property type="entry name" value="Methyl-accepting chemotaxis protein"/>
    <property type="match status" value="1"/>
</dbReference>
<evidence type="ECO:0000256" key="4">
    <source>
        <dbReference type="ARBA" id="ARBA00023136"/>
    </source>
</evidence>
<evidence type="ECO:0000313" key="11">
    <source>
        <dbReference type="EMBL" id="PXX75254.1"/>
    </source>
</evidence>
<dbReference type="InterPro" id="IPR004089">
    <property type="entry name" value="MCPsignal_dom"/>
</dbReference>
<dbReference type="Pfam" id="PF00015">
    <property type="entry name" value="MCPsignal"/>
    <property type="match status" value="1"/>
</dbReference>
<evidence type="ECO:0000256" key="1">
    <source>
        <dbReference type="ARBA" id="ARBA00004141"/>
    </source>
</evidence>
<dbReference type="PROSITE" id="PS50885">
    <property type="entry name" value="HAMP"/>
    <property type="match status" value="1"/>
</dbReference>
<dbReference type="InterPro" id="IPR033462">
    <property type="entry name" value="Cache_3-Cache_2"/>
</dbReference>
<dbReference type="Proteomes" id="UP000247555">
    <property type="component" value="Unassembled WGS sequence"/>
</dbReference>
<dbReference type="PROSITE" id="PS50111">
    <property type="entry name" value="CHEMOTAXIS_TRANSDUC_2"/>
    <property type="match status" value="1"/>
</dbReference>
<dbReference type="EMBL" id="QJKI01000026">
    <property type="protein sequence ID" value="PXX75254.1"/>
    <property type="molecule type" value="Genomic_DNA"/>
</dbReference>
<dbReference type="PANTHER" id="PTHR32089">
    <property type="entry name" value="METHYL-ACCEPTING CHEMOTAXIS PROTEIN MCPB"/>
    <property type="match status" value="1"/>
</dbReference>
<evidence type="ECO:0000256" key="2">
    <source>
        <dbReference type="ARBA" id="ARBA00022692"/>
    </source>
</evidence>
<dbReference type="GO" id="GO:0016020">
    <property type="term" value="C:membrane"/>
    <property type="evidence" value="ECO:0007669"/>
    <property type="project" value="UniProtKB-SubCell"/>
</dbReference>
<evidence type="ECO:0000256" key="6">
    <source>
        <dbReference type="ARBA" id="ARBA00029447"/>
    </source>
</evidence>
<protein>
    <submittedName>
        <fullName evidence="11">Methyl-accepting chemotaxis protein/methyl-accepting chemotaxis protein-2 (Aspartate sensor receptor)</fullName>
    </submittedName>
</protein>
<dbReference type="Pfam" id="PF00672">
    <property type="entry name" value="HAMP"/>
    <property type="match status" value="1"/>
</dbReference>
<dbReference type="PANTHER" id="PTHR32089:SF119">
    <property type="entry name" value="METHYL-ACCEPTING CHEMOTAXIS PROTEIN CTPL"/>
    <property type="match status" value="1"/>
</dbReference>
<dbReference type="OrthoDB" id="5580590at2"/>
<dbReference type="InterPro" id="IPR004090">
    <property type="entry name" value="Chemotax_Me-accpt_rcpt"/>
</dbReference>
<dbReference type="GO" id="GO:0007165">
    <property type="term" value="P:signal transduction"/>
    <property type="evidence" value="ECO:0007669"/>
    <property type="project" value="UniProtKB-KW"/>
</dbReference>
<sequence>MKIGVKLALAQSLLLLALGLAFAMAVSMQLGERLRARSDAVQDRVVEDALGMLDAYNQALKSSVDQYARMFESELIGQFSLDTQRTMPLGQAQVGILRLDNTVLNQRVDEVDRFTARTGAVATVFARAGEQLLRVTTSLRQQDGQRALGTALDPESPAYKNLMAGLPYIGKARLFGRDYMARYTALENSQGQVIGATFVGVDITQDMVNLRARLAKVKVGDSGHVHVLALAGAERGQWLLHPEHSGRPAAAQRDAHDQPAYAALLAGAAGAQAVSLADGEHLLRYAPYPDWQWLLVSDELADEANAENRHILLWLLGGVGVLLVCLVAAMALTTHRLVSRPLGEAAGALRRISQARDLTARLPTRGRDEISALAQAFNGLQDALQHALCATHDGAQQVDTAARGVSDSARQVALDSHRQSQAAQSMAGEIDQLTQAIADIAHDTRQAHALSAQAAQRASHSQQAVASAIEQVGEVASTLSGAASTLGAARQQAEQISAIVNVIDDIAEQTNLLALNAAIEAARAGEQGRGFAVVADEVRKLAERTQGATHEISDMISGMQQSSRHAASAMQAAVSRVDQGVAATRQVGEVIGELQHGAEHAARLMSAVSARLDAESDAASGIGQHTHHVVDMADANQAAAQHAATAASQMTQMAALLRQEVERFRVE</sequence>
<dbReference type="CDD" id="cd11386">
    <property type="entry name" value="MCP_signal"/>
    <property type="match status" value="1"/>
</dbReference>
<comment type="caution">
    <text evidence="11">The sequence shown here is derived from an EMBL/GenBank/DDBJ whole genome shotgun (WGS) entry which is preliminary data.</text>
</comment>
<dbReference type="GO" id="GO:0006935">
    <property type="term" value="P:chemotaxis"/>
    <property type="evidence" value="ECO:0007669"/>
    <property type="project" value="InterPro"/>
</dbReference>
<dbReference type="GO" id="GO:0004888">
    <property type="term" value="F:transmembrane signaling receptor activity"/>
    <property type="evidence" value="ECO:0007669"/>
    <property type="project" value="InterPro"/>
</dbReference>
<feature type="transmembrane region" description="Helical" evidence="8">
    <location>
        <begin position="311"/>
        <end position="332"/>
    </location>
</feature>
<gene>
    <name evidence="11" type="ORF">DFR34_12627</name>
</gene>
<dbReference type="Pfam" id="PF17201">
    <property type="entry name" value="Cache_3-Cache_2"/>
    <property type="match status" value="1"/>
</dbReference>
<keyword evidence="2 8" id="KW-0812">Transmembrane</keyword>
<evidence type="ECO:0000256" key="3">
    <source>
        <dbReference type="ARBA" id="ARBA00022989"/>
    </source>
</evidence>
<dbReference type="SUPFAM" id="SSF58104">
    <property type="entry name" value="Methyl-accepting chemotaxis protein (MCP) signaling domain"/>
    <property type="match status" value="1"/>
</dbReference>
<accession>A0A318KEP6</accession>